<evidence type="ECO:0000256" key="3">
    <source>
        <dbReference type="ARBA" id="ARBA00012459"/>
    </source>
</evidence>
<feature type="region of interest" description="Disordered" evidence="13">
    <location>
        <begin position="55"/>
        <end position="84"/>
    </location>
</feature>
<dbReference type="GO" id="GO:0000298">
    <property type="term" value="F:endopolyphosphatase activity"/>
    <property type="evidence" value="ECO:0007669"/>
    <property type="project" value="UniProtKB-EC"/>
</dbReference>
<dbReference type="CDD" id="cd00842">
    <property type="entry name" value="MPP_ASMase"/>
    <property type="match status" value="1"/>
</dbReference>
<comment type="function">
    <text evidence="12">Catalyzes the hydrolysis of inorganic polyphosphate (polyP) chains of many hundreds of phosphate residues into shorter lengths.</text>
</comment>
<organism evidence="16 17">
    <name type="scientific">Phlebiopsis gigantea (strain 11061_1 CR5-6)</name>
    <name type="common">White-rot fungus</name>
    <name type="synonym">Peniophora gigantea</name>
    <dbReference type="NCBI Taxonomy" id="745531"/>
    <lineage>
        <taxon>Eukaryota</taxon>
        <taxon>Fungi</taxon>
        <taxon>Dikarya</taxon>
        <taxon>Basidiomycota</taxon>
        <taxon>Agaricomycotina</taxon>
        <taxon>Agaricomycetes</taxon>
        <taxon>Polyporales</taxon>
        <taxon>Phanerochaetaceae</taxon>
        <taxon>Phlebiopsis</taxon>
    </lineage>
</organism>
<dbReference type="OrthoDB" id="348678at2759"/>
<evidence type="ECO:0000256" key="12">
    <source>
        <dbReference type="PIRNR" id="PIRNR027093"/>
    </source>
</evidence>
<dbReference type="EC" id="3.6.1.10" evidence="3 12"/>
<evidence type="ECO:0000256" key="6">
    <source>
        <dbReference type="ARBA" id="ARBA00022692"/>
    </source>
</evidence>
<dbReference type="InterPro" id="IPR041805">
    <property type="entry name" value="ASMase/PPN1_MPP"/>
</dbReference>
<feature type="domain" description="Calcineurin-like phosphoesterase" evidence="15">
    <location>
        <begin position="47"/>
        <end position="276"/>
    </location>
</feature>
<reference evidence="16 17" key="1">
    <citation type="journal article" date="2014" name="PLoS Genet.">
        <title>Analysis of the Phlebiopsis gigantea genome, transcriptome and secretome provides insight into its pioneer colonization strategies of wood.</title>
        <authorList>
            <person name="Hori C."/>
            <person name="Ishida T."/>
            <person name="Igarashi K."/>
            <person name="Samejima M."/>
            <person name="Suzuki H."/>
            <person name="Master E."/>
            <person name="Ferreira P."/>
            <person name="Ruiz-Duenas F.J."/>
            <person name="Held B."/>
            <person name="Canessa P."/>
            <person name="Larrondo L.F."/>
            <person name="Schmoll M."/>
            <person name="Druzhinina I.S."/>
            <person name="Kubicek C.P."/>
            <person name="Gaskell J.A."/>
            <person name="Kersten P."/>
            <person name="St John F."/>
            <person name="Glasner J."/>
            <person name="Sabat G."/>
            <person name="Splinter BonDurant S."/>
            <person name="Syed K."/>
            <person name="Yadav J."/>
            <person name="Mgbeahuruike A.C."/>
            <person name="Kovalchuk A."/>
            <person name="Asiegbu F.O."/>
            <person name="Lackner G."/>
            <person name="Hoffmeister D."/>
            <person name="Rencoret J."/>
            <person name="Gutierrez A."/>
            <person name="Sun H."/>
            <person name="Lindquist E."/>
            <person name="Barry K."/>
            <person name="Riley R."/>
            <person name="Grigoriev I.V."/>
            <person name="Henrissat B."/>
            <person name="Kues U."/>
            <person name="Berka R.M."/>
            <person name="Martinez A.T."/>
            <person name="Covert S.F."/>
            <person name="Blanchette R.A."/>
            <person name="Cullen D."/>
        </authorList>
    </citation>
    <scope>NUCLEOTIDE SEQUENCE [LARGE SCALE GENOMIC DNA]</scope>
    <source>
        <strain evidence="16 17">11061_1 CR5-6</strain>
    </source>
</reference>
<comment type="similarity">
    <text evidence="2">Belongs to the endopolyphosphatase PPN1 family.</text>
</comment>
<proteinExistence type="inferred from homology"/>
<keyword evidence="10 12" id="KW-0472">Membrane</keyword>
<dbReference type="GO" id="GO:0005774">
    <property type="term" value="C:vacuolar membrane"/>
    <property type="evidence" value="ECO:0007669"/>
    <property type="project" value="UniProtKB-SubCell"/>
</dbReference>
<keyword evidence="6" id="KW-0812">Transmembrane</keyword>
<dbReference type="STRING" id="745531.A0A0C3PT20"/>
<gene>
    <name evidence="16" type="ORF">PHLGIDRAFT_28415</name>
</gene>
<name>A0A0C3PT20_PHLG1</name>
<keyword evidence="5 12" id="KW-0926">Vacuole</keyword>
<keyword evidence="11" id="KW-0325">Glycoprotein</keyword>
<dbReference type="InterPro" id="IPR012358">
    <property type="entry name" value="EndopolyPtase_N1"/>
</dbReference>
<dbReference type="SUPFAM" id="SSF56300">
    <property type="entry name" value="Metallo-dependent phosphatases"/>
    <property type="match status" value="1"/>
</dbReference>
<keyword evidence="17" id="KW-1185">Reference proteome</keyword>
<sequence>MHHLRETLFGLLVLSGLQETRGAPAQEPLGGTDVAYAAARPRKIHGRFLHLTDMHPDPHYREGRSEKSACHRRKPKKSPRSGTYGYTYGECDSPLALTNYTFDYLDKEWASDIDFVIWTGDSARHDNDRKIPRTLKEIYALNRAMAQRMEEVFTSRGIPVIPSIGNNDVWLQNIMMPGPNDVTAEFSSIWKSFVPFHSYQVFQRGGYYSVEVIPGALAVISLNTMYLFDSNKAVGGCEPKSPQDPGNLQLDWLEVQLKTFRSRNMQVWISGHVPPSARNFHSQCHIRYVELSLRYQDTILGHLFGHMNVDHFFFLDAREIANNRTAEVNDAVNTLGGHKDLYQTLLKTFDHFAVPEGKLDYDGLAVANVAPSVVPNPYLPSFRIFSYNISGSRYTAGALGDTSGSGERDGPLTHGRHLGDYVDRARLCHESGTANASWACMLNAPWHANPDSPSRTNRLFTPLGFAQYYMPNLTGTAKRPPKWRLEYLTFAPRALHPPRPATDDDAAAAAFAYPIPLKQLPRTLRDANVTASKYAPYGMGDLTIPSWAALARRLAKAKKSSKLRQRFRRYMYMGANGEL</sequence>
<dbReference type="PANTHER" id="PTHR10340">
    <property type="entry name" value="SPHINGOMYELIN PHOSPHODIESTERASE"/>
    <property type="match status" value="1"/>
</dbReference>
<comment type="catalytic activity">
    <reaction evidence="12">
        <text>[phosphate](n+1) + n H2O = (n+1) phosphate + n H(+)</text>
        <dbReference type="Rhea" id="RHEA:22452"/>
        <dbReference type="Rhea" id="RHEA-COMP:14280"/>
        <dbReference type="ChEBI" id="CHEBI:15377"/>
        <dbReference type="ChEBI" id="CHEBI:15378"/>
        <dbReference type="ChEBI" id="CHEBI:16838"/>
        <dbReference type="ChEBI" id="CHEBI:43474"/>
        <dbReference type="EC" id="3.6.1.10"/>
    </reaction>
</comment>
<feature type="chain" id="PRO_5002177041" description="Endopolyphosphatase" evidence="14">
    <location>
        <begin position="23"/>
        <end position="579"/>
    </location>
</feature>
<dbReference type="Proteomes" id="UP000053257">
    <property type="component" value="Unassembled WGS sequence"/>
</dbReference>
<dbReference type="GO" id="GO:0006798">
    <property type="term" value="P:polyphosphate catabolic process"/>
    <property type="evidence" value="ECO:0007669"/>
    <property type="project" value="TreeGrafter"/>
</dbReference>
<evidence type="ECO:0000256" key="11">
    <source>
        <dbReference type="ARBA" id="ARBA00023180"/>
    </source>
</evidence>
<dbReference type="GO" id="GO:0000324">
    <property type="term" value="C:fungal-type vacuole"/>
    <property type="evidence" value="ECO:0007669"/>
    <property type="project" value="TreeGrafter"/>
</dbReference>
<dbReference type="EMBL" id="KN840453">
    <property type="protein sequence ID" value="KIP10623.1"/>
    <property type="molecule type" value="Genomic_DNA"/>
</dbReference>
<protein>
    <recommendedName>
        <fullName evidence="4 12">Endopolyphosphatase</fullName>
        <ecNumber evidence="3 12">3.6.1.10</ecNumber>
    </recommendedName>
</protein>
<evidence type="ECO:0000256" key="1">
    <source>
        <dbReference type="ARBA" id="ARBA00004576"/>
    </source>
</evidence>
<evidence type="ECO:0000256" key="4">
    <source>
        <dbReference type="ARBA" id="ARBA00014458"/>
    </source>
</evidence>
<keyword evidence="14" id="KW-0732">Signal</keyword>
<accession>A0A0C3PT20</accession>
<evidence type="ECO:0000256" key="7">
    <source>
        <dbReference type="ARBA" id="ARBA00022801"/>
    </source>
</evidence>
<evidence type="ECO:0000256" key="13">
    <source>
        <dbReference type="SAM" id="MobiDB-lite"/>
    </source>
</evidence>
<evidence type="ECO:0000256" key="2">
    <source>
        <dbReference type="ARBA" id="ARBA00010399"/>
    </source>
</evidence>
<keyword evidence="8" id="KW-0735">Signal-anchor</keyword>
<dbReference type="GO" id="GO:0008081">
    <property type="term" value="F:phosphoric diester hydrolase activity"/>
    <property type="evidence" value="ECO:0007669"/>
    <property type="project" value="TreeGrafter"/>
</dbReference>
<evidence type="ECO:0000259" key="15">
    <source>
        <dbReference type="Pfam" id="PF00149"/>
    </source>
</evidence>
<feature type="signal peptide" evidence="14">
    <location>
        <begin position="1"/>
        <end position="22"/>
    </location>
</feature>
<keyword evidence="7 12" id="KW-0378">Hydrolase</keyword>
<dbReference type="InterPro" id="IPR004843">
    <property type="entry name" value="Calcineurin-like_PHP"/>
</dbReference>
<evidence type="ECO:0000256" key="9">
    <source>
        <dbReference type="ARBA" id="ARBA00022989"/>
    </source>
</evidence>
<keyword evidence="9" id="KW-1133">Transmembrane helix</keyword>
<comment type="subcellular location">
    <subcellularLocation>
        <location evidence="1">Vacuole membrane</location>
        <topology evidence="1">Single-pass type II membrane protein</topology>
    </subcellularLocation>
</comment>
<dbReference type="AlphaFoldDB" id="A0A0C3PT20"/>
<evidence type="ECO:0000256" key="8">
    <source>
        <dbReference type="ARBA" id="ARBA00022968"/>
    </source>
</evidence>
<evidence type="ECO:0000313" key="16">
    <source>
        <dbReference type="EMBL" id="KIP10623.1"/>
    </source>
</evidence>
<dbReference type="PIRSF" id="PIRSF027093">
    <property type="entry name" value="EndopolyPtase_N1"/>
    <property type="match status" value="1"/>
</dbReference>
<dbReference type="Gene3D" id="3.60.21.10">
    <property type="match status" value="1"/>
</dbReference>
<feature type="compositionally biased region" description="Basic and acidic residues" evidence="13">
    <location>
        <begin position="55"/>
        <end position="69"/>
    </location>
</feature>
<evidence type="ECO:0000256" key="5">
    <source>
        <dbReference type="ARBA" id="ARBA00022554"/>
    </source>
</evidence>
<dbReference type="InterPro" id="IPR029052">
    <property type="entry name" value="Metallo-depent_PP-like"/>
</dbReference>
<evidence type="ECO:0000313" key="17">
    <source>
        <dbReference type="Proteomes" id="UP000053257"/>
    </source>
</evidence>
<feature type="compositionally biased region" description="Basic residues" evidence="13">
    <location>
        <begin position="70"/>
        <end position="79"/>
    </location>
</feature>
<dbReference type="PANTHER" id="PTHR10340:SF55">
    <property type="entry name" value="ENDOPOLYPHOSPHATASE"/>
    <property type="match status" value="1"/>
</dbReference>
<dbReference type="HOGENOM" id="CLU_013424_2_0_1"/>
<evidence type="ECO:0000256" key="14">
    <source>
        <dbReference type="SAM" id="SignalP"/>
    </source>
</evidence>
<dbReference type="GO" id="GO:0005615">
    <property type="term" value="C:extracellular space"/>
    <property type="evidence" value="ECO:0007669"/>
    <property type="project" value="TreeGrafter"/>
</dbReference>
<dbReference type="Pfam" id="PF00149">
    <property type="entry name" value="Metallophos"/>
    <property type="match status" value="1"/>
</dbReference>
<evidence type="ECO:0000256" key="10">
    <source>
        <dbReference type="ARBA" id="ARBA00023136"/>
    </source>
</evidence>
<dbReference type="GO" id="GO:0004309">
    <property type="term" value="F:exopolyphosphatase activity"/>
    <property type="evidence" value="ECO:0007669"/>
    <property type="project" value="TreeGrafter"/>
</dbReference>